<dbReference type="Proteomes" id="UP000887116">
    <property type="component" value="Unassembled WGS sequence"/>
</dbReference>
<accession>A0A8X6GF56</accession>
<dbReference type="EMBL" id="BMAO01015570">
    <property type="protein sequence ID" value="GFR02643.1"/>
    <property type="molecule type" value="Genomic_DNA"/>
</dbReference>
<sequence length="87" mass="10356">MPRYCLFGNHVLWQIIRIGKCFHAHQHKPTTYELLESTRTFLFTPRTRADLPKGFPKIFPESLTFWIATCTLKYLWINHLPITLLLL</sequence>
<proteinExistence type="predicted"/>
<dbReference type="AlphaFoldDB" id="A0A8X6GF56"/>
<name>A0A8X6GF56_TRICU</name>
<comment type="caution">
    <text evidence="1">The sequence shown here is derived from an EMBL/GenBank/DDBJ whole genome shotgun (WGS) entry which is preliminary data.</text>
</comment>
<reference evidence="1" key="1">
    <citation type="submission" date="2020-07" db="EMBL/GenBank/DDBJ databases">
        <title>Multicomponent nature underlies the extraordinary mechanical properties of spider dragline silk.</title>
        <authorList>
            <person name="Kono N."/>
            <person name="Nakamura H."/>
            <person name="Mori M."/>
            <person name="Yoshida Y."/>
            <person name="Ohtoshi R."/>
            <person name="Malay A.D."/>
            <person name="Moran D.A.P."/>
            <person name="Tomita M."/>
            <person name="Numata K."/>
            <person name="Arakawa K."/>
        </authorList>
    </citation>
    <scope>NUCLEOTIDE SEQUENCE</scope>
</reference>
<keyword evidence="2" id="KW-1185">Reference proteome</keyword>
<gene>
    <name evidence="1" type="ORF">TNCT_52401</name>
</gene>
<protein>
    <submittedName>
        <fullName evidence="1">Uncharacterized protein</fullName>
    </submittedName>
</protein>
<organism evidence="1 2">
    <name type="scientific">Trichonephila clavata</name>
    <name type="common">Joro spider</name>
    <name type="synonym">Nephila clavata</name>
    <dbReference type="NCBI Taxonomy" id="2740835"/>
    <lineage>
        <taxon>Eukaryota</taxon>
        <taxon>Metazoa</taxon>
        <taxon>Ecdysozoa</taxon>
        <taxon>Arthropoda</taxon>
        <taxon>Chelicerata</taxon>
        <taxon>Arachnida</taxon>
        <taxon>Araneae</taxon>
        <taxon>Araneomorphae</taxon>
        <taxon>Entelegynae</taxon>
        <taxon>Araneoidea</taxon>
        <taxon>Nephilidae</taxon>
        <taxon>Trichonephila</taxon>
    </lineage>
</organism>
<evidence type="ECO:0000313" key="1">
    <source>
        <dbReference type="EMBL" id="GFR02643.1"/>
    </source>
</evidence>
<evidence type="ECO:0000313" key="2">
    <source>
        <dbReference type="Proteomes" id="UP000887116"/>
    </source>
</evidence>